<evidence type="ECO:0000313" key="3">
    <source>
        <dbReference type="Proteomes" id="UP000321570"/>
    </source>
</evidence>
<gene>
    <name evidence="2" type="ORF">WMSIL1_LOCUS6416</name>
</gene>
<dbReference type="AlphaFoldDB" id="A0A564YJF9"/>
<feature type="non-terminal residue" evidence="2">
    <location>
        <position position="1"/>
    </location>
</feature>
<keyword evidence="1" id="KW-0812">Transmembrane</keyword>
<dbReference type="EMBL" id="CABIJS010000222">
    <property type="protein sequence ID" value="VUZ47079.1"/>
    <property type="molecule type" value="Genomic_DNA"/>
</dbReference>
<sequence>KYICAHVLVWPYPSDSYKTVTVFFHSQPNTRILVTGSYAFLSSPPFLSALLPSLSLSLASILVVVPLNTFWLDQLLVFYSTIVVSFYPNSYDW</sequence>
<evidence type="ECO:0000256" key="1">
    <source>
        <dbReference type="SAM" id="Phobius"/>
    </source>
</evidence>
<evidence type="ECO:0000313" key="2">
    <source>
        <dbReference type="EMBL" id="VUZ47079.1"/>
    </source>
</evidence>
<accession>A0A564YJF9</accession>
<reference evidence="2 3" key="1">
    <citation type="submission" date="2019-07" db="EMBL/GenBank/DDBJ databases">
        <authorList>
            <person name="Jastrzebski P J."/>
            <person name="Paukszto L."/>
            <person name="Jastrzebski P J."/>
        </authorList>
    </citation>
    <scope>NUCLEOTIDE SEQUENCE [LARGE SCALE GENOMIC DNA]</scope>
    <source>
        <strain evidence="2 3">WMS-il1</strain>
    </source>
</reference>
<organism evidence="2 3">
    <name type="scientific">Hymenolepis diminuta</name>
    <name type="common">Rat tapeworm</name>
    <dbReference type="NCBI Taxonomy" id="6216"/>
    <lineage>
        <taxon>Eukaryota</taxon>
        <taxon>Metazoa</taxon>
        <taxon>Spiralia</taxon>
        <taxon>Lophotrochozoa</taxon>
        <taxon>Platyhelminthes</taxon>
        <taxon>Cestoda</taxon>
        <taxon>Eucestoda</taxon>
        <taxon>Cyclophyllidea</taxon>
        <taxon>Hymenolepididae</taxon>
        <taxon>Hymenolepis</taxon>
    </lineage>
</organism>
<dbReference type="Proteomes" id="UP000321570">
    <property type="component" value="Unassembled WGS sequence"/>
</dbReference>
<keyword evidence="1" id="KW-1133">Transmembrane helix</keyword>
<keyword evidence="3" id="KW-1185">Reference proteome</keyword>
<keyword evidence="1" id="KW-0472">Membrane</keyword>
<proteinExistence type="predicted"/>
<feature type="transmembrane region" description="Helical" evidence="1">
    <location>
        <begin position="46"/>
        <end position="65"/>
    </location>
</feature>
<protein>
    <submittedName>
        <fullName evidence="2">Uncharacterized protein</fullName>
    </submittedName>
</protein>
<name>A0A564YJF9_HYMDI</name>